<sequence length="99" mass="11236">MAAGSVISSMNVFYGIIFHDYFVFLKMDSVRFLTAPLLKYMPQRYLGYSASAAFNFGLFCTVFAQSQLAFFIFQIVQSVGVGMTFNLNTSAQSWRFLLH</sequence>
<feature type="transmembrane region" description="Helical" evidence="1">
    <location>
        <begin position="70"/>
        <end position="89"/>
    </location>
</feature>
<dbReference type="EMBL" id="FZQP02002226">
    <property type="protein sequence ID" value="VVC95192.1"/>
    <property type="molecule type" value="Genomic_DNA"/>
</dbReference>
<keyword evidence="1" id="KW-1133">Transmembrane helix</keyword>
<gene>
    <name evidence="2" type="ORF">LSINAPIS_LOCUS6970</name>
</gene>
<dbReference type="AlphaFoldDB" id="A0A5E4QC32"/>
<evidence type="ECO:0000313" key="2">
    <source>
        <dbReference type="EMBL" id="VVC95192.1"/>
    </source>
</evidence>
<keyword evidence="1" id="KW-0472">Membrane</keyword>
<proteinExistence type="predicted"/>
<evidence type="ECO:0000313" key="3">
    <source>
        <dbReference type="Proteomes" id="UP000324832"/>
    </source>
</evidence>
<accession>A0A5E4QC32</accession>
<organism evidence="2 3">
    <name type="scientific">Leptidea sinapis</name>
    <dbReference type="NCBI Taxonomy" id="189913"/>
    <lineage>
        <taxon>Eukaryota</taxon>
        <taxon>Metazoa</taxon>
        <taxon>Ecdysozoa</taxon>
        <taxon>Arthropoda</taxon>
        <taxon>Hexapoda</taxon>
        <taxon>Insecta</taxon>
        <taxon>Pterygota</taxon>
        <taxon>Neoptera</taxon>
        <taxon>Endopterygota</taxon>
        <taxon>Lepidoptera</taxon>
        <taxon>Glossata</taxon>
        <taxon>Ditrysia</taxon>
        <taxon>Papilionoidea</taxon>
        <taxon>Pieridae</taxon>
        <taxon>Dismorphiinae</taxon>
        <taxon>Leptidea</taxon>
    </lineage>
</organism>
<feature type="transmembrane region" description="Helical" evidence="1">
    <location>
        <begin position="45"/>
        <end position="64"/>
    </location>
</feature>
<keyword evidence="3" id="KW-1185">Reference proteome</keyword>
<keyword evidence="1" id="KW-0812">Transmembrane</keyword>
<name>A0A5E4QC32_9NEOP</name>
<evidence type="ECO:0000256" key="1">
    <source>
        <dbReference type="SAM" id="Phobius"/>
    </source>
</evidence>
<feature type="transmembrane region" description="Helical" evidence="1">
    <location>
        <begin position="6"/>
        <end position="24"/>
    </location>
</feature>
<reference evidence="2 3" key="1">
    <citation type="submission" date="2017-07" db="EMBL/GenBank/DDBJ databases">
        <authorList>
            <person name="Talla V."/>
            <person name="Backstrom N."/>
        </authorList>
    </citation>
    <scope>NUCLEOTIDE SEQUENCE [LARGE SCALE GENOMIC DNA]</scope>
</reference>
<dbReference type="Proteomes" id="UP000324832">
    <property type="component" value="Unassembled WGS sequence"/>
</dbReference>
<protein>
    <submittedName>
        <fullName evidence="2">Uncharacterized protein</fullName>
    </submittedName>
</protein>